<dbReference type="OrthoDB" id="8859650at2759"/>
<feature type="region of interest" description="Disordered" evidence="8">
    <location>
        <begin position="524"/>
        <end position="568"/>
    </location>
</feature>
<sequence>MLPSSGGVRLNRVALQEIIRLKPFPRRRRVITDPSQQATEADSVQSGNKAGQGLLAEQVADADSNKEFCVAPSKRKRKRCYESRRDVKEEPTEDNSRPEGSLRRAVEATRCSFCGDCKCFLSQRWASGKRRGQSISPGLDPSAAKIKFWTENQFAEDSKKNVILINSSPKVTLCDVAQYCGTCSHSCGFLLTDILKTKVVHCFKQNMTSGFRFWPGCLGQDKCTSKDCASAKNAMFVPRVPSEENVCLSLSGHKRKIKDCPDAEMHDFGKGGTTEATARNYGEYRANMSERDGGEEKPGAEMHRNKRIRLKDNINGCLSTTSGLTDVNYETTTNSSLGKEQMCYWMSDSLPSLKPIFHSSSIFGSAATKTKHKKPCGQIGEVPETDAKQMLSEVFCEERAVLKDDPESFTCQRVRAYIRKINFSCARTYMPWPFSNRGSSLTADASSTTCPADSSPINQSSTLSSQTKAPAGPSLPSTNHAQPSKETRGENGECTLTQRTGKLRGCTFSYSPDTTQAEQPLHCHVSDTAGPSTPSQCGSELHTATFSASSTPVNEPETNSTTATPSPSAIALSDWELSSPFTRGGFSHPSATQSLFLLKKGTGVELADAHSTSASPLLPQFMPSPLEKLQTFQASSNFAQLSYSDSSQSCESSLILPQEEQEVDGNCFSGVNSSFGGLLKRAFESPVNYNAFTEHWLEANSDKFIIFPILSPISSPQRYSQTTSLPQSQGCSEGKEVNKDLSKHKVLPGYHVPHVRDDSSQSCNEDVDHQEQEVMSECTLSAPSSPRDVSNSNDEKSQDQTDLEEGEQGNSSSEQDLFNYKVKGTPSSTVLTEPHSPPNNKEDDGADFNNEVAGDGQPGVLDEFTAYEQDILLVDVIPDDSELFENLPEQSLLKLGPVRFNKVAKAARPGGLGKMSVHGASTEQKFSPVSVNFDWNNSEIAEEQERRPWRPQSSKTIVCLTTDKETHNTCQPDANNNGISSGLERTQPIQTVNSSHDIPPLMSVRNATSITNLSEFRRERSNPYCRRYFSESLSCGFKMCRFQHVPVDGDEKFCIETVIRFTKNSLCLQKAGAVFTGYYQNNSPGVYFSVPVLLSLLWALLKAGMVSDVLSVLSVSLAYRIVPSYEFLEALFNFVREKSLTDLMPELMELTAKMASSGLSLDDHCTKNTPELQHAVHPASPASVLSPSEPFPEYINLTQSVQEIELCGKQEDWRRMGELFTFLCKFSQHPNQVEQISGRIAVALLSESKDKLSLPFAAFADTVCQGESELIKSFLGRIGVSLMLRYHKTHQWVKGRRVVEVLSMSKVNYSTMKSLFGNEDGASRCCLITKAAENFLRCGSVEGALNTLRENNWFLSSSSWPCEPADLESRSCVLLSLAEKTSHRDTLEVLHNLPGIKEATGLMDISRYSALFSSHLQVCVDRQILPVASDTVELMLSKKLPVDRGLLQILLHKLGKQKLWVRAREVFRHALSVGYYQGVSAPTGFMTLMVPCFLGEVELAFTFEMFIVVNATAILHNSDSPTASLNITLKRTQSSESEYLSAGSRLLSAACIPQPRLTVQYTAVNASQEQVFTLDICSARQWLRCNHLWANEVWMQ</sequence>
<keyword evidence="6" id="KW-0744">Spermatogenesis</keyword>
<evidence type="ECO:0000256" key="5">
    <source>
        <dbReference type="ARBA" id="ARBA00022782"/>
    </source>
</evidence>
<evidence type="ECO:0000256" key="7">
    <source>
        <dbReference type="ARBA" id="ARBA00031943"/>
    </source>
</evidence>
<gene>
    <name evidence="11" type="primary">topaz1</name>
</gene>
<evidence type="ECO:0000256" key="2">
    <source>
        <dbReference type="ARBA" id="ARBA00004514"/>
    </source>
</evidence>
<feature type="region of interest" description="Disordered" evidence="8">
    <location>
        <begin position="750"/>
        <end position="857"/>
    </location>
</feature>
<comment type="function">
    <text evidence="1">Important for normal spermatogenesis and male fertility. Specifically required for progression to the post-meiotic stages of spermatocyte development. Seems to be necessary for normal expression levels of a number of testis-expressed gene transcripts, although its role in this process is unclear.</text>
</comment>
<evidence type="ECO:0000256" key="8">
    <source>
        <dbReference type="SAM" id="MobiDB-lite"/>
    </source>
</evidence>
<dbReference type="KEGG" id="bspl:114865673"/>
<reference evidence="11" key="1">
    <citation type="submission" date="2025-08" db="UniProtKB">
        <authorList>
            <consortium name="RefSeq"/>
        </authorList>
    </citation>
    <scope>IDENTIFICATION</scope>
</reference>
<feature type="domain" description="Protein TOPAZ1" evidence="9">
    <location>
        <begin position="1204"/>
        <end position="1375"/>
    </location>
</feature>
<dbReference type="GO" id="GO:0005829">
    <property type="term" value="C:cytosol"/>
    <property type="evidence" value="ECO:0007669"/>
    <property type="project" value="UniProtKB-SubCell"/>
</dbReference>
<feature type="compositionally biased region" description="Polar residues" evidence="8">
    <location>
        <begin position="529"/>
        <end position="553"/>
    </location>
</feature>
<dbReference type="RefSeq" id="XP_029022821.1">
    <property type="nucleotide sequence ID" value="XM_029166988.3"/>
</dbReference>
<feature type="compositionally biased region" description="Polar residues" evidence="8">
    <location>
        <begin position="717"/>
        <end position="731"/>
    </location>
</feature>
<feature type="compositionally biased region" description="Polar residues" evidence="8">
    <location>
        <begin position="443"/>
        <end position="468"/>
    </location>
</feature>
<comment type="subcellular location">
    <subcellularLocation>
        <location evidence="2">Cytoplasm</location>
        <location evidence="2">Cytosol</location>
    </subcellularLocation>
</comment>
<feature type="compositionally biased region" description="Low complexity" evidence="8">
    <location>
        <begin position="554"/>
        <end position="568"/>
    </location>
</feature>
<accession>A0A6P7NSF0</accession>
<evidence type="ECO:0000313" key="10">
    <source>
        <dbReference type="Proteomes" id="UP000515150"/>
    </source>
</evidence>
<evidence type="ECO:0000256" key="3">
    <source>
        <dbReference type="ARBA" id="ARBA00016464"/>
    </source>
</evidence>
<feature type="region of interest" description="Disordered" evidence="8">
    <location>
        <begin position="80"/>
        <end position="101"/>
    </location>
</feature>
<keyword evidence="10" id="KW-1185">Reference proteome</keyword>
<feature type="compositionally biased region" description="Polar residues" evidence="8">
    <location>
        <begin position="778"/>
        <end position="792"/>
    </location>
</feature>
<dbReference type="PANTHER" id="PTHR35671">
    <property type="entry name" value="PROTEIN TOPAZ1"/>
    <property type="match status" value="1"/>
</dbReference>
<organism evidence="10 11">
    <name type="scientific">Betta splendens</name>
    <name type="common">Siamese fighting fish</name>
    <dbReference type="NCBI Taxonomy" id="158456"/>
    <lineage>
        <taxon>Eukaryota</taxon>
        <taxon>Metazoa</taxon>
        <taxon>Chordata</taxon>
        <taxon>Craniata</taxon>
        <taxon>Vertebrata</taxon>
        <taxon>Euteleostomi</taxon>
        <taxon>Actinopterygii</taxon>
        <taxon>Neopterygii</taxon>
        <taxon>Teleostei</taxon>
        <taxon>Neoteleostei</taxon>
        <taxon>Acanthomorphata</taxon>
        <taxon>Anabantaria</taxon>
        <taxon>Anabantiformes</taxon>
        <taxon>Anabantoidei</taxon>
        <taxon>Osphronemidae</taxon>
        <taxon>Betta</taxon>
    </lineage>
</organism>
<evidence type="ECO:0000313" key="11">
    <source>
        <dbReference type="RefSeq" id="XP_029022821.1"/>
    </source>
</evidence>
<dbReference type="GeneID" id="114865673"/>
<dbReference type="FunCoup" id="A0A6P7NSF0">
    <property type="interactions" value="4"/>
</dbReference>
<dbReference type="CTD" id="375337"/>
<protein>
    <recommendedName>
        <fullName evidence="3">Protein TOPAZ1</fullName>
    </recommendedName>
    <alternativeName>
        <fullName evidence="7">Testis- and ovary-specific PAZ domain-containing protein 1</fullName>
    </alternativeName>
</protein>
<keyword evidence="4" id="KW-0963">Cytoplasm</keyword>
<dbReference type="InterPro" id="IPR029435">
    <property type="entry name" value="TOPAZ1_dom"/>
</dbReference>
<feature type="region of interest" description="Disordered" evidence="8">
    <location>
        <begin position="717"/>
        <end position="737"/>
    </location>
</feature>
<keyword evidence="5" id="KW-0221">Differentiation</keyword>
<dbReference type="Proteomes" id="UP000515150">
    <property type="component" value="Chromosome 11"/>
</dbReference>
<proteinExistence type="predicted"/>
<dbReference type="GO" id="GO:0048137">
    <property type="term" value="P:spermatocyte division"/>
    <property type="evidence" value="ECO:0007669"/>
    <property type="project" value="TreeGrafter"/>
</dbReference>
<name>A0A6P7NSF0_BETSP</name>
<dbReference type="PANTHER" id="PTHR35671:SF1">
    <property type="entry name" value="PROTEIN TOPAZ1"/>
    <property type="match status" value="1"/>
</dbReference>
<dbReference type="InParanoid" id="A0A6P7NSF0"/>
<evidence type="ECO:0000256" key="1">
    <source>
        <dbReference type="ARBA" id="ARBA00002132"/>
    </source>
</evidence>
<evidence type="ECO:0000256" key="6">
    <source>
        <dbReference type="ARBA" id="ARBA00022871"/>
    </source>
</evidence>
<dbReference type="GO" id="GO:0030154">
    <property type="term" value="P:cell differentiation"/>
    <property type="evidence" value="ECO:0007669"/>
    <property type="project" value="UniProtKB-KW"/>
</dbReference>
<dbReference type="Pfam" id="PF14669">
    <property type="entry name" value="Asp_Glu_race_2"/>
    <property type="match status" value="1"/>
</dbReference>
<dbReference type="InterPro" id="IPR038952">
    <property type="entry name" value="TOPAZ1"/>
</dbReference>
<evidence type="ECO:0000256" key="4">
    <source>
        <dbReference type="ARBA" id="ARBA00022490"/>
    </source>
</evidence>
<feature type="region of interest" description="Disordered" evidence="8">
    <location>
        <begin position="443"/>
        <end position="496"/>
    </location>
</feature>
<evidence type="ECO:0000259" key="9">
    <source>
        <dbReference type="Pfam" id="PF14669"/>
    </source>
</evidence>